<feature type="transmembrane region" description="Helical" evidence="1">
    <location>
        <begin position="153"/>
        <end position="173"/>
    </location>
</feature>
<sequence>MTYCRRCRIIINSESTKHCPLCDQILIHHDSSENPETLFSAWGNLKKAHEHPSFWHIPMPISSKKVINTILDFLMMGAFSAILIVLSVSIYRGNPYHLDIYLPTVSLFYSIIMLAIIRFYRFSLGAQWLMLVNTALFLIAIDLKNKMIEWSTSSGLLIIFGGIGPFLILQILWRYLKVKGLNMIAFIFLAISVALLSLDASLNGGVKLQGWSLFTFSTLLFFALLFLHLHYIAKIRVNFVPILQTKRDKGKEKL</sequence>
<keyword evidence="1" id="KW-0812">Transmembrane</keyword>
<accession>A0A968KT78</accession>
<protein>
    <submittedName>
        <fullName evidence="2">Uncharacterized protein</fullName>
    </submittedName>
</protein>
<reference evidence="2 3" key="1">
    <citation type="submission" date="2020-03" db="EMBL/GenBank/DDBJ databases">
        <title>Spirochaetal bacteria isolated from arthropods constitute a novel genus Entomospira genus novum within the order Spirochaetales.</title>
        <authorList>
            <person name="Grana-Miraglia L."/>
            <person name="Sikutova S."/>
            <person name="Fingerle V."/>
            <person name="Sing A."/>
            <person name="Castillo-Ramirez S."/>
            <person name="Margos G."/>
            <person name="Rudolf I."/>
        </authorList>
    </citation>
    <scope>NUCLEOTIDE SEQUENCE [LARGE SCALE GENOMIC DNA]</scope>
    <source>
        <strain evidence="2 3">BR193</strain>
    </source>
</reference>
<keyword evidence="3" id="KW-1185">Reference proteome</keyword>
<dbReference type="Proteomes" id="UP000711995">
    <property type="component" value="Unassembled WGS sequence"/>
</dbReference>
<proteinExistence type="predicted"/>
<dbReference type="EMBL" id="JAATLJ010000001">
    <property type="protein sequence ID" value="NIZ40006.1"/>
    <property type="molecule type" value="Genomic_DNA"/>
</dbReference>
<feature type="transmembrane region" description="Helical" evidence="1">
    <location>
        <begin position="100"/>
        <end position="117"/>
    </location>
</feature>
<evidence type="ECO:0000256" key="1">
    <source>
        <dbReference type="SAM" id="Phobius"/>
    </source>
</evidence>
<organism evidence="2 3">
    <name type="scientific">Entomospira entomophila</name>
    <dbReference type="NCBI Taxonomy" id="2719988"/>
    <lineage>
        <taxon>Bacteria</taxon>
        <taxon>Pseudomonadati</taxon>
        <taxon>Spirochaetota</taxon>
        <taxon>Spirochaetia</taxon>
        <taxon>Spirochaetales</taxon>
        <taxon>Spirochaetaceae</taxon>
        <taxon>Entomospira</taxon>
    </lineage>
</organism>
<name>A0A968KT78_9SPIO</name>
<feature type="transmembrane region" description="Helical" evidence="1">
    <location>
        <begin position="66"/>
        <end position="88"/>
    </location>
</feature>
<dbReference type="AlphaFoldDB" id="A0A968KT78"/>
<evidence type="ECO:0000313" key="2">
    <source>
        <dbReference type="EMBL" id="NIZ40006.1"/>
    </source>
</evidence>
<gene>
    <name evidence="2" type="ORF">HCT14_00525</name>
</gene>
<evidence type="ECO:0000313" key="3">
    <source>
        <dbReference type="Proteomes" id="UP000711995"/>
    </source>
</evidence>
<keyword evidence="1" id="KW-0472">Membrane</keyword>
<feature type="transmembrane region" description="Helical" evidence="1">
    <location>
        <begin position="180"/>
        <end position="198"/>
    </location>
</feature>
<feature type="transmembrane region" description="Helical" evidence="1">
    <location>
        <begin position="124"/>
        <end position="141"/>
    </location>
</feature>
<keyword evidence="1" id="KW-1133">Transmembrane helix</keyword>
<feature type="transmembrane region" description="Helical" evidence="1">
    <location>
        <begin position="210"/>
        <end position="229"/>
    </location>
</feature>
<dbReference type="RefSeq" id="WP_167699615.1">
    <property type="nucleotide sequence ID" value="NZ_CP118174.1"/>
</dbReference>
<comment type="caution">
    <text evidence="2">The sequence shown here is derived from an EMBL/GenBank/DDBJ whole genome shotgun (WGS) entry which is preliminary data.</text>
</comment>